<feature type="region of interest" description="Disordered" evidence="1">
    <location>
        <begin position="120"/>
        <end position="142"/>
    </location>
</feature>
<sequence>MALFLCAWLDPRCQGRRGRAGRAVHAASCVAQTNLAVRSPAKPIRPRRCHWEAVPPFLRLGRLKRDPSISHEGASSSFCFLLILRYGQACYVLESPPFFNCFPCLHLGFESHRLSISTLASATPEKRRRKRRHTTGSATTCAGSRQATTIVKPSGSSRRCYTTLHYAAHHVSLHGLAWTPPTSHLPPLTSHQTTSSSRFCSPSVPSSSCHLGEEESPCSAQAQDAFHRDHHHHQQLGQDHQYGKS</sequence>
<dbReference type="EMBL" id="JAZHXJ010002425">
    <property type="protein sequence ID" value="KAL1838779.1"/>
    <property type="molecule type" value="Genomic_DNA"/>
</dbReference>
<evidence type="ECO:0000313" key="3">
    <source>
        <dbReference type="Proteomes" id="UP001586593"/>
    </source>
</evidence>
<evidence type="ECO:0000313" key="2">
    <source>
        <dbReference type="EMBL" id="KAL1838779.1"/>
    </source>
</evidence>
<name>A0ABR3VAB7_9PEZI</name>
<accession>A0ABR3VAB7</accession>
<comment type="caution">
    <text evidence="2">The sequence shown here is derived from an EMBL/GenBank/DDBJ whole genome shotgun (WGS) entry which is preliminary data.</text>
</comment>
<evidence type="ECO:0000256" key="1">
    <source>
        <dbReference type="SAM" id="MobiDB-lite"/>
    </source>
</evidence>
<feature type="region of interest" description="Disordered" evidence="1">
    <location>
        <begin position="211"/>
        <end position="245"/>
    </location>
</feature>
<organism evidence="2 3">
    <name type="scientific">Phialemonium thermophilum</name>
    <dbReference type="NCBI Taxonomy" id="223376"/>
    <lineage>
        <taxon>Eukaryota</taxon>
        <taxon>Fungi</taxon>
        <taxon>Dikarya</taxon>
        <taxon>Ascomycota</taxon>
        <taxon>Pezizomycotina</taxon>
        <taxon>Sordariomycetes</taxon>
        <taxon>Sordariomycetidae</taxon>
        <taxon>Cephalothecales</taxon>
        <taxon>Cephalothecaceae</taxon>
        <taxon>Phialemonium</taxon>
    </lineage>
</organism>
<keyword evidence="3" id="KW-1185">Reference proteome</keyword>
<dbReference type="Proteomes" id="UP001586593">
    <property type="component" value="Unassembled WGS sequence"/>
</dbReference>
<protein>
    <submittedName>
        <fullName evidence="2">Uncharacterized protein</fullName>
    </submittedName>
</protein>
<gene>
    <name evidence="2" type="ORF">VTK73DRAFT_4240</name>
</gene>
<feature type="compositionally biased region" description="Low complexity" evidence="1">
    <location>
        <begin position="235"/>
        <end position="245"/>
    </location>
</feature>
<reference evidence="2 3" key="1">
    <citation type="journal article" date="2024" name="Commun. Biol.">
        <title>Comparative genomic analysis of thermophilic fungi reveals convergent evolutionary adaptations and gene losses.</title>
        <authorList>
            <person name="Steindorff A.S."/>
            <person name="Aguilar-Pontes M.V."/>
            <person name="Robinson A.J."/>
            <person name="Andreopoulos B."/>
            <person name="LaButti K."/>
            <person name="Kuo A."/>
            <person name="Mondo S."/>
            <person name="Riley R."/>
            <person name="Otillar R."/>
            <person name="Haridas S."/>
            <person name="Lipzen A."/>
            <person name="Grimwood J."/>
            <person name="Schmutz J."/>
            <person name="Clum A."/>
            <person name="Reid I.D."/>
            <person name="Moisan M.C."/>
            <person name="Butler G."/>
            <person name="Nguyen T.T.M."/>
            <person name="Dewar K."/>
            <person name="Conant G."/>
            <person name="Drula E."/>
            <person name="Henrissat B."/>
            <person name="Hansel C."/>
            <person name="Singer S."/>
            <person name="Hutchinson M.I."/>
            <person name="de Vries R.P."/>
            <person name="Natvig D.O."/>
            <person name="Powell A.J."/>
            <person name="Tsang A."/>
            <person name="Grigoriev I.V."/>
        </authorList>
    </citation>
    <scope>NUCLEOTIDE SEQUENCE [LARGE SCALE GENOMIC DNA]</scope>
    <source>
        <strain evidence="2 3">ATCC 24622</strain>
    </source>
</reference>
<proteinExistence type="predicted"/>